<organism evidence="11 12">
    <name type="scientific">Candidatus Avichristensenella intestinipullorum</name>
    <dbReference type="NCBI Taxonomy" id="2840693"/>
    <lineage>
        <taxon>Bacteria</taxon>
        <taxon>Bacillati</taxon>
        <taxon>Bacillota</taxon>
        <taxon>Clostridia</taxon>
        <taxon>Candidatus Avichristensenella</taxon>
    </lineage>
</organism>
<dbReference type="InterPro" id="IPR050901">
    <property type="entry name" value="BP-dep_ABC_trans_perm"/>
</dbReference>
<evidence type="ECO:0000313" key="12">
    <source>
        <dbReference type="Proteomes" id="UP000886819"/>
    </source>
</evidence>
<evidence type="ECO:0000256" key="2">
    <source>
        <dbReference type="ARBA" id="ARBA00009047"/>
    </source>
</evidence>
<name>A0A9D0YTX2_9FIRM</name>
<keyword evidence="5" id="KW-0762">Sugar transport</keyword>
<evidence type="ECO:0000256" key="1">
    <source>
        <dbReference type="ARBA" id="ARBA00004651"/>
    </source>
</evidence>
<keyword evidence="8 9" id="KW-0472">Membrane</keyword>
<proteinExistence type="inferred from homology"/>
<dbReference type="PANTHER" id="PTHR32243">
    <property type="entry name" value="MALTOSE TRANSPORT SYSTEM PERMEASE-RELATED"/>
    <property type="match status" value="1"/>
</dbReference>
<feature type="transmembrane region" description="Helical" evidence="9">
    <location>
        <begin position="147"/>
        <end position="168"/>
    </location>
</feature>
<evidence type="ECO:0000256" key="7">
    <source>
        <dbReference type="ARBA" id="ARBA00022989"/>
    </source>
</evidence>
<dbReference type="GO" id="GO:0005886">
    <property type="term" value="C:plasma membrane"/>
    <property type="evidence" value="ECO:0007669"/>
    <property type="project" value="UniProtKB-SubCell"/>
</dbReference>
<feature type="domain" description="ABC transmembrane type-1" evidence="10">
    <location>
        <begin position="83"/>
        <end position="270"/>
    </location>
</feature>
<comment type="similarity">
    <text evidence="2">Belongs to the binding-protein-dependent transport system permease family. MalFG subfamily.</text>
</comment>
<evidence type="ECO:0000256" key="8">
    <source>
        <dbReference type="ARBA" id="ARBA00023136"/>
    </source>
</evidence>
<dbReference type="GO" id="GO:0015423">
    <property type="term" value="F:ABC-type maltose transporter activity"/>
    <property type="evidence" value="ECO:0007669"/>
    <property type="project" value="TreeGrafter"/>
</dbReference>
<evidence type="ECO:0000256" key="5">
    <source>
        <dbReference type="ARBA" id="ARBA00022597"/>
    </source>
</evidence>
<dbReference type="GO" id="GO:0042956">
    <property type="term" value="P:maltodextrin transmembrane transport"/>
    <property type="evidence" value="ECO:0007669"/>
    <property type="project" value="TreeGrafter"/>
</dbReference>
<comment type="subcellular location">
    <subcellularLocation>
        <location evidence="1 9">Cell membrane</location>
        <topology evidence="1 9">Multi-pass membrane protein</topology>
    </subcellularLocation>
</comment>
<keyword evidence="4" id="KW-1003">Cell membrane</keyword>
<dbReference type="PROSITE" id="PS50928">
    <property type="entry name" value="ABC_TM1"/>
    <property type="match status" value="1"/>
</dbReference>
<evidence type="ECO:0000256" key="6">
    <source>
        <dbReference type="ARBA" id="ARBA00022692"/>
    </source>
</evidence>
<dbReference type="Pfam" id="PF00528">
    <property type="entry name" value="BPD_transp_1"/>
    <property type="match status" value="1"/>
</dbReference>
<feature type="transmembrane region" description="Helical" evidence="9">
    <location>
        <begin position="252"/>
        <end position="275"/>
    </location>
</feature>
<gene>
    <name evidence="11" type="ORF">IAA66_00380</name>
</gene>
<evidence type="ECO:0000259" key="10">
    <source>
        <dbReference type="PROSITE" id="PS50928"/>
    </source>
</evidence>
<keyword evidence="3 9" id="KW-0813">Transport</keyword>
<dbReference type="EMBL" id="DVFI01000005">
    <property type="protein sequence ID" value="HIQ62024.1"/>
    <property type="molecule type" value="Genomic_DNA"/>
</dbReference>
<keyword evidence="6 9" id="KW-0812">Transmembrane</keyword>
<dbReference type="InterPro" id="IPR000515">
    <property type="entry name" value="MetI-like"/>
</dbReference>
<comment type="caution">
    <text evidence="11">The sequence shown here is derived from an EMBL/GenBank/DDBJ whole genome shotgun (WGS) entry which is preliminary data.</text>
</comment>
<accession>A0A9D0YTX2</accession>
<reference evidence="11" key="2">
    <citation type="journal article" date="2021" name="PeerJ">
        <title>Extensive microbial diversity within the chicken gut microbiome revealed by metagenomics and culture.</title>
        <authorList>
            <person name="Gilroy R."/>
            <person name="Ravi A."/>
            <person name="Getino M."/>
            <person name="Pursley I."/>
            <person name="Horton D.L."/>
            <person name="Alikhan N.F."/>
            <person name="Baker D."/>
            <person name="Gharbi K."/>
            <person name="Hall N."/>
            <person name="Watson M."/>
            <person name="Adriaenssens E.M."/>
            <person name="Foster-Nyarko E."/>
            <person name="Jarju S."/>
            <person name="Secka A."/>
            <person name="Antonio M."/>
            <person name="Oren A."/>
            <person name="Chaudhuri R.R."/>
            <person name="La Ragione R."/>
            <person name="Hildebrand F."/>
            <person name="Pallen M.J."/>
        </authorList>
    </citation>
    <scope>NUCLEOTIDE SEQUENCE</scope>
    <source>
        <strain evidence="11">ChiHile30-977</strain>
    </source>
</reference>
<dbReference type="Proteomes" id="UP000886819">
    <property type="component" value="Unassembled WGS sequence"/>
</dbReference>
<dbReference type="InterPro" id="IPR035906">
    <property type="entry name" value="MetI-like_sf"/>
</dbReference>
<sequence length="285" mass="32040">MRKPHRRGLTLRRAVDNTLTYTALVTMSFVFLFPCLWLILASFSKSGSLYDTRGFFPASYSLQTFAALFTDDVNGLYPYKRWFFNTLYVASMSCVLGTVLVILTGYVMSRFRFKGRDGIKRLTLVLGMFPGFMGMTAIYIIMAQLGLLNQLEALIFLYAGTAPMGYLVQKGYFDTIPFTIHEAARIDGATNLQIFTRITLPLSKPMIVYTALTQFAWPWSDCLLPKLLLKNREQWTVAVGLFSMPETHFSRFAAGSVFIAVPIVILYFCLVKHIVNGLTAGAVKG</sequence>
<keyword evidence="7 9" id="KW-1133">Transmembrane helix</keyword>
<dbReference type="CDD" id="cd06261">
    <property type="entry name" value="TM_PBP2"/>
    <property type="match status" value="1"/>
</dbReference>
<feature type="transmembrane region" description="Helical" evidence="9">
    <location>
        <begin position="121"/>
        <end position="141"/>
    </location>
</feature>
<dbReference type="AlphaFoldDB" id="A0A9D0YTX2"/>
<evidence type="ECO:0000256" key="9">
    <source>
        <dbReference type="RuleBase" id="RU363032"/>
    </source>
</evidence>
<reference evidence="11" key="1">
    <citation type="submission" date="2020-10" db="EMBL/GenBank/DDBJ databases">
        <authorList>
            <person name="Gilroy R."/>
        </authorList>
    </citation>
    <scope>NUCLEOTIDE SEQUENCE</scope>
    <source>
        <strain evidence="11">ChiHile30-977</strain>
    </source>
</reference>
<evidence type="ECO:0000256" key="3">
    <source>
        <dbReference type="ARBA" id="ARBA00022448"/>
    </source>
</evidence>
<evidence type="ECO:0000313" key="11">
    <source>
        <dbReference type="EMBL" id="HIQ62024.1"/>
    </source>
</evidence>
<feature type="transmembrane region" description="Helical" evidence="9">
    <location>
        <begin position="87"/>
        <end position="109"/>
    </location>
</feature>
<dbReference type="Gene3D" id="1.10.3720.10">
    <property type="entry name" value="MetI-like"/>
    <property type="match status" value="1"/>
</dbReference>
<dbReference type="SUPFAM" id="SSF161098">
    <property type="entry name" value="MetI-like"/>
    <property type="match status" value="1"/>
</dbReference>
<dbReference type="PANTHER" id="PTHR32243:SF50">
    <property type="entry name" value="MALTOSE_MALTODEXTRIN TRANSPORT SYSTEM PERMEASE PROTEIN MALG"/>
    <property type="match status" value="1"/>
</dbReference>
<evidence type="ECO:0000256" key="4">
    <source>
        <dbReference type="ARBA" id="ARBA00022475"/>
    </source>
</evidence>
<feature type="transmembrane region" description="Helical" evidence="9">
    <location>
        <begin position="21"/>
        <end position="43"/>
    </location>
</feature>
<protein>
    <submittedName>
        <fullName evidence="11">Sugar ABC transporter permease</fullName>
    </submittedName>
</protein>